<dbReference type="EMBL" id="CP001107">
    <property type="protein sequence ID" value="ACR73936.1"/>
    <property type="molecule type" value="Genomic_DNA"/>
</dbReference>
<dbReference type="STRING" id="515619.EUBREC_0131"/>
<protein>
    <submittedName>
        <fullName evidence="1">Uncharacterized protein</fullName>
    </submittedName>
</protein>
<dbReference type="HOGENOM" id="CLU_2915643_0_0_9"/>
<name>C4Z9T8_AGARV</name>
<gene>
    <name evidence="1" type="ordered locus">EUBREC_0131</name>
</gene>
<dbReference type="AlphaFoldDB" id="C4Z9T8"/>
<dbReference type="PaxDb" id="515619-EUBREC_0131"/>
<sequence>MWHIICNYKIPESADKRISGIFNIRPINYFLFSLSNPADRHSFPERYDILSGKFLENYFFM</sequence>
<evidence type="ECO:0000313" key="1">
    <source>
        <dbReference type="EMBL" id="ACR73936.1"/>
    </source>
</evidence>
<proteinExistence type="predicted"/>
<evidence type="ECO:0000313" key="2">
    <source>
        <dbReference type="Proteomes" id="UP000001477"/>
    </source>
</evidence>
<reference evidence="1 2" key="1">
    <citation type="journal article" date="2009" name="Proc. Natl. Acad. Sci. U.S.A.">
        <title>Characterizing a model human gut microbiota composed of members of its two dominant bacterial phyla.</title>
        <authorList>
            <person name="Mahowald M.A."/>
            <person name="Rey F.E."/>
            <person name="Seedorf H."/>
            <person name="Turnbaugh P.J."/>
            <person name="Fulton R.S."/>
            <person name="Wollam A."/>
            <person name="Shah N."/>
            <person name="Wang C."/>
            <person name="Magrini V."/>
            <person name="Wilson R.K."/>
            <person name="Cantarel B.L."/>
            <person name="Coutinho P.M."/>
            <person name="Henrissat B."/>
            <person name="Crock L.W."/>
            <person name="Russell A."/>
            <person name="Verberkmoes N.C."/>
            <person name="Hettich R.L."/>
            <person name="Gordon J.I."/>
        </authorList>
    </citation>
    <scope>NUCLEOTIDE SEQUENCE [LARGE SCALE GENOMIC DNA]</scope>
    <source>
        <strain evidence="2">ATCC 33656 / DSM 3377 / JCM 17463 / KCTC 5835 / LMG 30912 / VPI 0990</strain>
    </source>
</reference>
<dbReference type="Proteomes" id="UP000001477">
    <property type="component" value="Chromosome"/>
</dbReference>
<dbReference type="KEGG" id="ere:EUBREC_0131"/>
<accession>C4Z9T8</accession>
<organism evidence="1 2">
    <name type="scientific">Agathobacter rectalis (strain ATCC 33656 / DSM 3377 / JCM 17463 / KCTC 5835 / VPI 0990)</name>
    <name type="common">Eubacterium rectale</name>
    <dbReference type="NCBI Taxonomy" id="515619"/>
    <lineage>
        <taxon>Bacteria</taxon>
        <taxon>Bacillati</taxon>
        <taxon>Bacillota</taxon>
        <taxon>Clostridia</taxon>
        <taxon>Lachnospirales</taxon>
        <taxon>Lachnospiraceae</taxon>
        <taxon>Agathobacter</taxon>
    </lineage>
</organism>